<sequence>MANPEGRPNLRELRLLPLLILAKVLFFRNHLMAKKINERKEVIMLSRINVELRNENVDANLLFSCRERIQPHNGSCSNCCGSKSAQQQRLAAASQPMASTFPPYSAVAANKCMNLLLQQQQSDTRRAATALMMGEDMHKFGRSRLDRNEFPMNGGLEMVNPADSTFREEDVSNYSSIYGPVQDVRIPYQQKRMFGFVTFVYPETVQFILAKGNLILYVMLGISSNNWREESSQHVGSPTGLDSRDPYDLQHGARMFGDTPKTYCGEELEEQADLQQAIELQGRRLMGLQLLAVKRHNHHRIYLTFYGSETFYSFVYTFKHI</sequence>
<keyword evidence="5" id="KW-0238">DNA-binding</keyword>
<evidence type="ECO:0000313" key="6">
    <source>
        <dbReference type="EMBL" id="KAF5930255.1"/>
    </source>
</evidence>
<dbReference type="GO" id="GO:0003723">
    <property type="term" value="F:RNA binding"/>
    <property type="evidence" value="ECO:0007669"/>
    <property type="project" value="UniProtKB-KW"/>
</dbReference>
<protein>
    <recommendedName>
        <fullName evidence="8">RRM domain-containing protein</fullName>
    </recommendedName>
</protein>
<dbReference type="InterPro" id="IPR012677">
    <property type="entry name" value="Nucleotide-bd_a/b_plait_sf"/>
</dbReference>
<evidence type="ECO:0000256" key="5">
    <source>
        <dbReference type="ARBA" id="ARBA00023125"/>
    </source>
</evidence>
<proteinExistence type="predicted"/>
<evidence type="ECO:0000256" key="1">
    <source>
        <dbReference type="ARBA" id="ARBA00022723"/>
    </source>
</evidence>
<name>A0A7J7FQ15_CAMSI</name>
<dbReference type="Proteomes" id="UP000593564">
    <property type="component" value="Unassembled WGS sequence"/>
</dbReference>
<gene>
    <name evidence="6" type="ORF">HYC85_031128</name>
</gene>
<dbReference type="PANTHER" id="PTHR24009:SF3">
    <property type="entry name" value="RNA-BINDING (RRM_RBD_RNP MOTIFS) FAMILY PROTEIN-RELATED"/>
    <property type="match status" value="1"/>
</dbReference>
<keyword evidence="1" id="KW-0479">Metal-binding</keyword>
<dbReference type="GO" id="GO:0003677">
    <property type="term" value="F:DNA binding"/>
    <property type="evidence" value="ECO:0007669"/>
    <property type="project" value="UniProtKB-KW"/>
</dbReference>
<keyword evidence="2" id="KW-0863">Zinc-finger</keyword>
<dbReference type="PANTHER" id="PTHR24009">
    <property type="entry name" value="RNA-BINDING (RRM/RBD/RNP MOTIFS)"/>
    <property type="match status" value="1"/>
</dbReference>
<dbReference type="EMBL" id="JACBKZ010000015">
    <property type="protein sequence ID" value="KAF5930255.1"/>
    <property type="molecule type" value="Genomic_DNA"/>
</dbReference>
<dbReference type="SUPFAM" id="SSF54928">
    <property type="entry name" value="RNA-binding domain, RBD"/>
    <property type="match status" value="1"/>
</dbReference>
<evidence type="ECO:0000256" key="2">
    <source>
        <dbReference type="ARBA" id="ARBA00022771"/>
    </source>
</evidence>
<keyword evidence="7" id="KW-1185">Reference proteome</keyword>
<dbReference type="GO" id="GO:0008270">
    <property type="term" value="F:zinc ion binding"/>
    <property type="evidence" value="ECO:0007669"/>
    <property type="project" value="UniProtKB-KW"/>
</dbReference>
<evidence type="ECO:0000256" key="3">
    <source>
        <dbReference type="ARBA" id="ARBA00022833"/>
    </source>
</evidence>
<dbReference type="InterPro" id="IPR035979">
    <property type="entry name" value="RBD_domain_sf"/>
</dbReference>
<reference evidence="7" key="1">
    <citation type="journal article" date="2020" name="Nat. Commun.">
        <title>Genome assembly of wild tea tree DASZ reveals pedigree and selection history of tea varieties.</title>
        <authorList>
            <person name="Zhang W."/>
            <person name="Zhang Y."/>
            <person name="Qiu H."/>
            <person name="Guo Y."/>
            <person name="Wan H."/>
            <person name="Zhang X."/>
            <person name="Scossa F."/>
            <person name="Alseekh S."/>
            <person name="Zhang Q."/>
            <person name="Wang P."/>
            <person name="Xu L."/>
            <person name="Schmidt M.H."/>
            <person name="Jia X."/>
            <person name="Li D."/>
            <person name="Zhu A."/>
            <person name="Guo F."/>
            <person name="Chen W."/>
            <person name="Ni D."/>
            <person name="Usadel B."/>
            <person name="Fernie A.R."/>
            <person name="Wen W."/>
        </authorList>
    </citation>
    <scope>NUCLEOTIDE SEQUENCE [LARGE SCALE GENOMIC DNA]</scope>
    <source>
        <strain evidence="7">cv. G240</strain>
    </source>
</reference>
<evidence type="ECO:0000313" key="7">
    <source>
        <dbReference type="Proteomes" id="UP000593564"/>
    </source>
</evidence>
<keyword evidence="4" id="KW-0694">RNA-binding</keyword>
<accession>A0A7J7FQ15</accession>
<keyword evidence="3" id="KW-0862">Zinc</keyword>
<reference evidence="6 7" key="2">
    <citation type="submission" date="2020-07" db="EMBL/GenBank/DDBJ databases">
        <title>Genome assembly of wild tea tree DASZ reveals pedigree and selection history of tea varieties.</title>
        <authorList>
            <person name="Zhang W."/>
        </authorList>
    </citation>
    <scope>NUCLEOTIDE SEQUENCE [LARGE SCALE GENOMIC DNA]</scope>
    <source>
        <strain evidence="7">cv. G240</strain>
        <tissue evidence="6">Leaf</tissue>
    </source>
</reference>
<evidence type="ECO:0008006" key="8">
    <source>
        <dbReference type="Google" id="ProtNLM"/>
    </source>
</evidence>
<evidence type="ECO:0000256" key="4">
    <source>
        <dbReference type="ARBA" id="ARBA00022884"/>
    </source>
</evidence>
<dbReference type="Gene3D" id="3.30.70.330">
    <property type="match status" value="1"/>
</dbReference>
<organism evidence="6 7">
    <name type="scientific">Camellia sinensis</name>
    <name type="common">Tea plant</name>
    <name type="synonym">Thea sinensis</name>
    <dbReference type="NCBI Taxonomy" id="4442"/>
    <lineage>
        <taxon>Eukaryota</taxon>
        <taxon>Viridiplantae</taxon>
        <taxon>Streptophyta</taxon>
        <taxon>Embryophyta</taxon>
        <taxon>Tracheophyta</taxon>
        <taxon>Spermatophyta</taxon>
        <taxon>Magnoliopsida</taxon>
        <taxon>eudicotyledons</taxon>
        <taxon>Gunneridae</taxon>
        <taxon>Pentapetalae</taxon>
        <taxon>asterids</taxon>
        <taxon>Ericales</taxon>
        <taxon>Theaceae</taxon>
        <taxon>Camellia</taxon>
    </lineage>
</organism>
<dbReference type="AlphaFoldDB" id="A0A7J7FQ15"/>
<comment type="caution">
    <text evidence="6">The sequence shown here is derived from an EMBL/GenBank/DDBJ whole genome shotgun (WGS) entry which is preliminary data.</text>
</comment>